<sequence length="125" mass="14044">MNIKLGFFLLTSLFVMSSQTLAAPQSEIDAIKKAVESGYQSQRNLAFEYSRGWGDAGDSDYVPKDIIKSCAWRKIIVLSNHEKLDVTDYSNESIDCKNVHPVDNEKVWQLVFAGLSLIEQAKNTL</sequence>
<reference evidence="2" key="1">
    <citation type="journal article" date="2018" name="Genome Biol.">
        <title>SKESA: strategic k-mer extension for scrupulous assemblies.</title>
        <authorList>
            <person name="Souvorov A."/>
            <person name="Agarwala R."/>
            <person name="Lipman D.J."/>
        </authorList>
    </citation>
    <scope>NUCLEOTIDE SEQUENCE</scope>
    <source>
        <strain evidence="2">2584-68</strain>
    </source>
</reference>
<accession>A0A736VBT4</accession>
<protein>
    <submittedName>
        <fullName evidence="2">Uncharacterized protein</fullName>
    </submittedName>
</protein>
<dbReference type="AlphaFoldDB" id="A0A736VBT4"/>
<evidence type="ECO:0000256" key="1">
    <source>
        <dbReference type="SAM" id="SignalP"/>
    </source>
</evidence>
<name>A0A736VBT4_SALHO</name>
<gene>
    <name evidence="2" type="ORF">GNB58_003843</name>
</gene>
<evidence type="ECO:0000313" key="2">
    <source>
        <dbReference type="EMBL" id="HAE7766803.1"/>
    </source>
</evidence>
<feature type="signal peptide" evidence="1">
    <location>
        <begin position="1"/>
        <end position="22"/>
    </location>
</feature>
<feature type="chain" id="PRO_5028143796" evidence="1">
    <location>
        <begin position="23"/>
        <end position="125"/>
    </location>
</feature>
<dbReference type="EMBL" id="DAATAH010000057">
    <property type="protein sequence ID" value="HAE7766803.1"/>
    <property type="molecule type" value="Genomic_DNA"/>
</dbReference>
<reference evidence="2" key="2">
    <citation type="submission" date="2018-07" db="EMBL/GenBank/DDBJ databases">
        <authorList>
            <consortium name="NCBI Pathogen Detection Project"/>
        </authorList>
    </citation>
    <scope>NUCLEOTIDE SEQUENCE</scope>
    <source>
        <strain evidence="2">2584-68</strain>
    </source>
</reference>
<keyword evidence="1" id="KW-0732">Signal</keyword>
<proteinExistence type="predicted"/>
<organism evidence="2">
    <name type="scientific">Salmonella enterica subsp. houtenae serovar 45:g,z51:-</name>
    <dbReference type="NCBI Taxonomy" id="1967611"/>
    <lineage>
        <taxon>Bacteria</taxon>
        <taxon>Pseudomonadati</taxon>
        <taxon>Pseudomonadota</taxon>
        <taxon>Gammaproteobacteria</taxon>
        <taxon>Enterobacterales</taxon>
        <taxon>Enterobacteriaceae</taxon>
        <taxon>Salmonella</taxon>
    </lineage>
</organism>
<comment type="caution">
    <text evidence="2">The sequence shown here is derived from an EMBL/GenBank/DDBJ whole genome shotgun (WGS) entry which is preliminary data.</text>
</comment>